<dbReference type="EMBL" id="CP017697">
    <property type="protein sequence ID" value="ATO43316.1"/>
    <property type="molecule type" value="Genomic_DNA"/>
</dbReference>
<evidence type="ECO:0000313" key="1">
    <source>
        <dbReference type="EMBL" id="ATO43316.1"/>
    </source>
</evidence>
<gene>
    <name evidence="1" type="ORF">LC20004_05085</name>
</gene>
<dbReference type="Proteomes" id="UP000223559">
    <property type="component" value="Chromosome"/>
</dbReference>
<name>A0A2D1KMJ8_9LACO</name>
<sequence>MEKLSKEQLSIITAEVIKNLDHEKRKRVATEKDTRLRNTRILVRSYPKLKAHTATQPEVFLDDDIYEMITGVKISDHELAKYHIKTKHLLEYVDTILAAYKQVCLGGDESDKRRWQIMHDTYLSDHRLRMADQANKWNVDKSTISRECAKAIQELSVTMFGIAGLADFLSDWIA</sequence>
<proteinExistence type="predicted"/>
<accession>A0A2D1KMJ8</accession>
<reference evidence="1 2" key="1">
    <citation type="submission" date="2016-10" db="EMBL/GenBank/DDBJ databases">
        <title>The whole genome sequencing and assembly of L. cotyniformis subsp. torquens DSM 20004 strain.</title>
        <authorList>
            <person name="Park M.-K."/>
            <person name="Lee Y.-J."/>
            <person name="Yi H."/>
            <person name="Bahn Y.-S."/>
            <person name="Kim J.F."/>
            <person name="Lee D.-W."/>
        </authorList>
    </citation>
    <scope>NUCLEOTIDE SEQUENCE [LARGE SCALE GENOMIC DNA]</scope>
    <source>
        <strain evidence="1 2">DSM 20004</strain>
    </source>
</reference>
<organism evidence="1 2">
    <name type="scientific">Loigolactobacillus coryniformis subsp. torquens DSM 20004 = KCTC 3535</name>
    <dbReference type="NCBI Taxonomy" id="1423822"/>
    <lineage>
        <taxon>Bacteria</taxon>
        <taxon>Bacillati</taxon>
        <taxon>Bacillota</taxon>
        <taxon>Bacilli</taxon>
        <taxon>Lactobacillales</taxon>
        <taxon>Lactobacillaceae</taxon>
        <taxon>Loigolactobacillus</taxon>
    </lineage>
</organism>
<dbReference type="AlphaFoldDB" id="A0A2D1KMJ8"/>
<dbReference type="KEGG" id="lcy:LC20004_05085"/>
<dbReference type="OrthoDB" id="2184390at2"/>
<protein>
    <submittedName>
        <fullName evidence="1">Uncharacterized protein</fullName>
    </submittedName>
</protein>
<keyword evidence="2" id="KW-1185">Reference proteome</keyword>
<evidence type="ECO:0000313" key="2">
    <source>
        <dbReference type="Proteomes" id="UP000223559"/>
    </source>
</evidence>
<dbReference type="RefSeq" id="WP_010013081.1">
    <property type="nucleotide sequence ID" value="NZ_AEOS01000104.1"/>
</dbReference>